<organism evidence="4 5">
    <name type="scientific">Steinernema hermaphroditum</name>
    <dbReference type="NCBI Taxonomy" id="289476"/>
    <lineage>
        <taxon>Eukaryota</taxon>
        <taxon>Metazoa</taxon>
        <taxon>Ecdysozoa</taxon>
        <taxon>Nematoda</taxon>
        <taxon>Chromadorea</taxon>
        <taxon>Rhabditida</taxon>
        <taxon>Tylenchina</taxon>
        <taxon>Panagrolaimomorpha</taxon>
        <taxon>Strongyloidoidea</taxon>
        <taxon>Steinernematidae</taxon>
        <taxon>Steinernema</taxon>
    </lineage>
</organism>
<dbReference type="EMBL" id="JAUCMV010000004">
    <property type="protein sequence ID" value="KAK0406486.1"/>
    <property type="molecule type" value="Genomic_DNA"/>
</dbReference>
<proteinExistence type="predicted"/>
<dbReference type="PANTHER" id="PTHR47836">
    <property type="entry name" value="PROTEIN CBG09520-RELATED"/>
    <property type="match status" value="1"/>
</dbReference>
<name>A0AA39LQL2_9BILA</name>
<feature type="region of interest" description="Disordered" evidence="1">
    <location>
        <begin position="26"/>
        <end position="51"/>
    </location>
</feature>
<dbReference type="CDD" id="cd00325">
    <property type="entry name" value="chitinase_GH19"/>
    <property type="match status" value="2"/>
</dbReference>
<dbReference type="Gene3D" id="1.10.530.10">
    <property type="match status" value="2"/>
</dbReference>
<dbReference type="GO" id="GO:0016998">
    <property type="term" value="P:cell wall macromolecule catabolic process"/>
    <property type="evidence" value="ECO:0007669"/>
    <property type="project" value="InterPro"/>
</dbReference>
<dbReference type="GO" id="GO:0004568">
    <property type="term" value="F:chitinase activity"/>
    <property type="evidence" value="ECO:0007669"/>
    <property type="project" value="InterPro"/>
</dbReference>
<evidence type="ECO:0000256" key="2">
    <source>
        <dbReference type="SAM" id="SignalP"/>
    </source>
</evidence>
<feature type="compositionally biased region" description="Low complexity" evidence="1">
    <location>
        <begin position="483"/>
        <end position="492"/>
    </location>
</feature>
<dbReference type="InterPro" id="IPR000726">
    <property type="entry name" value="Glyco_hydro_19_cat"/>
</dbReference>
<feature type="domain" description="Glycoside hydrolase family 19 catalytic" evidence="3">
    <location>
        <begin position="189"/>
        <end position="346"/>
    </location>
</feature>
<accession>A0AA39LQL2</accession>
<keyword evidence="5" id="KW-1185">Reference proteome</keyword>
<protein>
    <recommendedName>
        <fullName evidence="3">Glycoside hydrolase family 19 catalytic domain-containing protein</fullName>
    </recommendedName>
</protein>
<feature type="signal peptide" evidence="2">
    <location>
        <begin position="1"/>
        <end position="17"/>
    </location>
</feature>
<dbReference type="Proteomes" id="UP001175271">
    <property type="component" value="Unassembled WGS sequence"/>
</dbReference>
<dbReference type="Gene3D" id="3.30.20.10">
    <property type="entry name" value="Endochitinase, domain 2"/>
    <property type="match status" value="2"/>
</dbReference>
<dbReference type="InterPro" id="IPR023346">
    <property type="entry name" value="Lysozyme-like_dom_sf"/>
</dbReference>
<dbReference type="PANTHER" id="PTHR47836:SF2">
    <property type="entry name" value="GLYCOSIDE HYDROLASE FAMILY 19 CATALYTIC DOMAIN-CONTAINING PROTEIN"/>
    <property type="match status" value="1"/>
</dbReference>
<dbReference type="AlphaFoldDB" id="A0AA39LQL2"/>
<feature type="region of interest" description="Disordered" evidence="1">
    <location>
        <begin position="439"/>
        <end position="536"/>
    </location>
</feature>
<evidence type="ECO:0000256" key="1">
    <source>
        <dbReference type="SAM" id="MobiDB-lite"/>
    </source>
</evidence>
<dbReference type="GO" id="GO:0006032">
    <property type="term" value="P:chitin catabolic process"/>
    <property type="evidence" value="ECO:0007669"/>
    <property type="project" value="InterPro"/>
</dbReference>
<keyword evidence="2" id="KW-0732">Signal</keyword>
<dbReference type="Pfam" id="PF00182">
    <property type="entry name" value="Glyco_hydro_19"/>
    <property type="match status" value="2"/>
</dbReference>
<sequence>MKSTLVILLALLSHGLAANTGSAKDCPAAPKYGSGPPKSCKLPTDPNNRPKSKLESWFTKEMFADLFPHANIGWGPNPCYPYSYESFVIAARYFPSFGTSSPNKEYSAEENYRRDLAAFFAHAIQETGENDYGLYQGGSKMTKEQARNCFYRGGFFNWFEGGPTSGFLPPNAPGHQPSDGDKCNTGGVYCSADATTEYFYPCSKGKSGSFFTGCYFGRGAIQISYNYNYGAFQQWLKEQNIHLDILKQPNLVMTHMNPPLAIMASLWFYMTPQPPKPAMHDIVMGQWGAGQQNEQAGYKGPIFGPTSLVINNECGGLSADEPGGGGENRRIRAFKWFCDYFKVPAGPDRLLSCKDMPVKFSAMKYPLSYQPDWSSTWKEAPCNCVPANYGGLIPYFDPANYPKNWVEKNEYYRKECVRTIYANPGLYHLENTTSVCLNHPPKGEIGTPAPKPKTTKTTPQPSKVTQPPPKKTPPPPPPKKTRPPVATKAPPKVTKEPRAGGVNTGSAKDCPAAPKYGSGPPKSCKLPTDPNNRPKSKLESWFTKEMFADLFPHANIGWGPNPCYPYSYESFVIAARYFPSFGTSSPNKEYSAEENYRRDLAAFFAHAIQETGENDYGLYQGGSKMTKEQARNCFYRGGFFNWFEGGPTSGFLPPNAPGHQPSDGDKCNTGGVYCSADATTEYFYPCSKGKSGSFFTGCYFGRGAIQISYNYNYGAFQQWLKEQNIHLDILKQPNLVMTHMNPPLAIMASLWFYMTPQPPKPAMHDIVMGQWGAGQQNEQAGYKGPIFGPTSLVINNECGGLSADEPGGGGENRRIRAFKWFCDYFKVPAGPDRLLSCKDMPVKFSAMKYPLSYQPDWSSTWKEAPCNCVPANYGGLIPYFDPANYPKNWVEKNEYYRKECVRTIYANPGLYHLSPQNSACLNHPPPKM</sequence>
<feature type="compositionally biased region" description="Pro residues" evidence="1">
    <location>
        <begin position="466"/>
        <end position="478"/>
    </location>
</feature>
<evidence type="ECO:0000313" key="4">
    <source>
        <dbReference type="EMBL" id="KAK0406486.1"/>
    </source>
</evidence>
<gene>
    <name evidence="4" type="ORF">QR680_018601</name>
</gene>
<evidence type="ECO:0000259" key="3">
    <source>
        <dbReference type="Pfam" id="PF00182"/>
    </source>
</evidence>
<dbReference type="SUPFAM" id="SSF53955">
    <property type="entry name" value="Lysozyme-like"/>
    <property type="match status" value="2"/>
</dbReference>
<feature type="domain" description="Glycoside hydrolase family 19 catalytic" evidence="3">
    <location>
        <begin position="673"/>
        <end position="830"/>
    </location>
</feature>
<comment type="caution">
    <text evidence="4">The sequence shown here is derived from an EMBL/GenBank/DDBJ whole genome shotgun (WGS) entry which is preliminary data.</text>
</comment>
<evidence type="ECO:0000313" key="5">
    <source>
        <dbReference type="Proteomes" id="UP001175271"/>
    </source>
</evidence>
<reference evidence="4" key="1">
    <citation type="submission" date="2023-06" db="EMBL/GenBank/DDBJ databases">
        <title>Genomic analysis of the entomopathogenic nematode Steinernema hermaphroditum.</title>
        <authorList>
            <person name="Schwarz E.M."/>
            <person name="Heppert J.K."/>
            <person name="Baniya A."/>
            <person name="Schwartz H.T."/>
            <person name="Tan C.-H."/>
            <person name="Antoshechkin I."/>
            <person name="Sternberg P.W."/>
            <person name="Goodrich-Blair H."/>
            <person name="Dillman A.R."/>
        </authorList>
    </citation>
    <scope>NUCLEOTIDE SEQUENCE</scope>
    <source>
        <strain evidence="4">PS9179</strain>
        <tissue evidence="4">Whole animal</tissue>
    </source>
</reference>
<feature type="chain" id="PRO_5041222227" description="Glycoside hydrolase family 19 catalytic domain-containing protein" evidence="2">
    <location>
        <begin position="18"/>
        <end position="928"/>
    </location>
</feature>
<feature type="compositionally biased region" description="Low complexity" evidence="1">
    <location>
        <begin position="455"/>
        <end position="465"/>
    </location>
</feature>